<dbReference type="Pfam" id="PF11138">
    <property type="entry name" value="DUF2911"/>
    <property type="match status" value="1"/>
</dbReference>
<evidence type="ECO:0000256" key="1">
    <source>
        <dbReference type="SAM" id="SignalP"/>
    </source>
</evidence>
<reference evidence="2 3" key="1">
    <citation type="submission" date="2018-05" db="EMBL/GenBank/DDBJ databases">
        <title>Complete genome sequence of Flagellimonas aquimarina ECD12 isolated from seaweed Ecklonia cava.</title>
        <authorList>
            <person name="Choi S."/>
            <person name="Seong C."/>
        </authorList>
    </citation>
    <scope>NUCLEOTIDE SEQUENCE [LARGE SCALE GENOMIC DNA]</scope>
    <source>
        <strain evidence="2 3">ECD12</strain>
    </source>
</reference>
<evidence type="ECO:0000313" key="2">
    <source>
        <dbReference type="EMBL" id="PWL38773.1"/>
    </source>
</evidence>
<proteinExistence type="predicted"/>
<keyword evidence="3" id="KW-1185">Reference proteome</keyword>
<dbReference type="AlphaFoldDB" id="A0A316L3H4"/>
<dbReference type="InterPro" id="IPR021314">
    <property type="entry name" value="DUF2911"/>
</dbReference>
<gene>
    <name evidence="2" type="ORF">DKG77_11045</name>
</gene>
<dbReference type="InterPro" id="IPR011990">
    <property type="entry name" value="TPR-like_helical_dom_sf"/>
</dbReference>
<evidence type="ECO:0000313" key="3">
    <source>
        <dbReference type="Proteomes" id="UP000245762"/>
    </source>
</evidence>
<name>A0A316L3H4_9FLAO</name>
<dbReference type="OrthoDB" id="187854at2"/>
<comment type="caution">
    <text evidence="2">The sequence shown here is derived from an EMBL/GenBank/DDBJ whole genome shotgun (WGS) entry which is preliminary data.</text>
</comment>
<feature type="signal peptide" evidence="1">
    <location>
        <begin position="1"/>
        <end position="25"/>
    </location>
</feature>
<protein>
    <recommendedName>
        <fullName evidence="4">DUF2911 domain-containing protein</fullName>
    </recommendedName>
</protein>
<organism evidence="2 3">
    <name type="scientific">Flagellimonas aquimarina</name>
    <dbReference type="NCBI Taxonomy" id="2201895"/>
    <lineage>
        <taxon>Bacteria</taxon>
        <taxon>Pseudomonadati</taxon>
        <taxon>Bacteroidota</taxon>
        <taxon>Flavobacteriia</taxon>
        <taxon>Flavobacteriales</taxon>
        <taxon>Flavobacteriaceae</taxon>
        <taxon>Flagellimonas</taxon>
    </lineage>
</organism>
<dbReference type="RefSeq" id="WP_109662970.1">
    <property type="nucleotide sequence ID" value="NZ_QGEG01000002.1"/>
</dbReference>
<dbReference type="Gene3D" id="1.25.40.10">
    <property type="entry name" value="Tetratricopeptide repeat domain"/>
    <property type="match status" value="1"/>
</dbReference>
<sequence>MKKSYSAVSAMILIAVFFISNSTFAQLDFLPRGSQMAKVSQRIGNTNVTIIYSRPSVNDREVWGTLVPYGMNNLGFGTATESPWRAGANENTIFKTSDDLTIGGKTLPAGKYGLHMIVNEDNSATVIFSKNHDAWGSYFYDPSDDALRVDVSTKEIAHVEQLMYTFNEVDATSAVASLNWEKKQIPFKVETDVTNNVLADIRQKLQTSPGFNRQTWEQAANYAQNNGGDLDEALGWVDAAIAGQFFSQKTYNNLSIKSQILAKQGKDAEAKALMKEAMPLGTVFQVHGYGRQLIGQGKTDEALEVFKWNAKAHKGTWPVHYGLARAYSAIGDNKSTLKHLKIALQNAPAQANRDRVQANIDKAEKGEAIN</sequence>
<evidence type="ECO:0008006" key="4">
    <source>
        <dbReference type="Google" id="ProtNLM"/>
    </source>
</evidence>
<feature type="chain" id="PRO_5016422926" description="DUF2911 domain-containing protein" evidence="1">
    <location>
        <begin position="26"/>
        <end position="370"/>
    </location>
</feature>
<dbReference type="EMBL" id="QGEG01000002">
    <property type="protein sequence ID" value="PWL38773.1"/>
    <property type="molecule type" value="Genomic_DNA"/>
</dbReference>
<keyword evidence="1" id="KW-0732">Signal</keyword>
<dbReference type="Proteomes" id="UP000245762">
    <property type="component" value="Unassembled WGS sequence"/>
</dbReference>
<accession>A0A316L3H4</accession>
<dbReference type="SUPFAM" id="SSF48452">
    <property type="entry name" value="TPR-like"/>
    <property type="match status" value="1"/>
</dbReference>